<dbReference type="GO" id="GO:0008324">
    <property type="term" value="F:monoatomic cation transmembrane transporter activity"/>
    <property type="evidence" value="ECO:0007669"/>
    <property type="project" value="InterPro"/>
</dbReference>
<dbReference type="InterPro" id="IPR027469">
    <property type="entry name" value="Cation_efflux_TMD_sf"/>
</dbReference>
<reference evidence="13 14" key="1">
    <citation type="submission" date="2024-01" db="EMBL/GenBank/DDBJ databases">
        <title>The genome of the rayed Mediterranean limpet Patella caerulea (Linnaeus, 1758).</title>
        <authorList>
            <person name="Anh-Thu Weber A."/>
            <person name="Halstead-Nussloch G."/>
        </authorList>
    </citation>
    <scope>NUCLEOTIDE SEQUENCE [LARGE SCALE GENOMIC DNA]</scope>
    <source>
        <strain evidence="13">AATW-2023a</strain>
        <tissue evidence="13">Whole specimen</tissue>
    </source>
</reference>
<name>A0AAN8PNV3_PATCE</name>
<organism evidence="13 14">
    <name type="scientific">Patella caerulea</name>
    <name type="common">Rayed Mediterranean limpet</name>
    <dbReference type="NCBI Taxonomy" id="87958"/>
    <lineage>
        <taxon>Eukaryota</taxon>
        <taxon>Metazoa</taxon>
        <taxon>Spiralia</taxon>
        <taxon>Lophotrochozoa</taxon>
        <taxon>Mollusca</taxon>
        <taxon>Gastropoda</taxon>
        <taxon>Patellogastropoda</taxon>
        <taxon>Patelloidea</taxon>
        <taxon>Patellidae</taxon>
        <taxon>Patella</taxon>
    </lineage>
</organism>
<accession>A0AAN8PNV3</accession>
<evidence type="ECO:0000256" key="4">
    <source>
        <dbReference type="ARBA" id="ARBA00022833"/>
    </source>
</evidence>
<keyword evidence="14" id="KW-1185">Reference proteome</keyword>
<dbReference type="Gene3D" id="1.20.1510.10">
    <property type="entry name" value="Cation efflux protein transmembrane domain"/>
    <property type="match status" value="1"/>
</dbReference>
<evidence type="ECO:0000256" key="3">
    <source>
        <dbReference type="ARBA" id="ARBA00022692"/>
    </source>
</evidence>
<sequence length="133" mass="14693">MMSGYSSIPDLISSSVTLDLANGDQSLLTSRKTYTSGTIHPFTPARSVLRVLQGEISSVLQVPEAKKICLFLIFNIISSIILLLWCHTTNSMALTAYTYLTLFDIFSILTCLLSIWVQIQKPTPAFSFGQVIN</sequence>
<evidence type="ECO:0000256" key="9">
    <source>
        <dbReference type="ARBA" id="ARBA00038600"/>
    </source>
</evidence>
<comment type="function">
    <text evidence="10">Has probably no intrinsic transporter activity but together with SLC30A5 forms a functional zinc ion:proton antiporter heterodimer, mediating zinc entry into the lumen of organelles along the secretory pathway. As part of that zinc ion:proton antiporter, contributes to zinc ion homeostasis within the early secretory pathway and regulates the activation and folding of enzymes like alkaline phosphatases and enzymes involved in phosphatidylinositol glycan anchor biosynthesis.</text>
</comment>
<protein>
    <recommendedName>
        <fullName evidence="12">Cation efflux protein transmembrane domain-containing protein</fullName>
    </recommendedName>
</protein>
<keyword evidence="3 11" id="KW-0812">Transmembrane</keyword>
<dbReference type="PANTHER" id="PTHR46531">
    <property type="entry name" value="ZINC TRANSPORTER 6"/>
    <property type="match status" value="1"/>
</dbReference>
<keyword evidence="6" id="KW-0333">Golgi apparatus</keyword>
<evidence type="ECO:0000256" key="5">
    <source>
        <dbReference type="ARBA" id="ARBA00022989"/>
    </source>
</evidence>
<feature type="domain" description="Cation efflux protein transmembrane" evidence="12">
    <location>
        <begin position="70"/>
        <end position="129"/>
    </location>
</feature>
<evidence type="ECO:0000313" key="14">
    <source>
        <dbReference type="Proteomes" id="UP001347796"/>
    </source>
</evidence>
<dbReference type="SUPFAM" id="SSF161111">
    <property type="entry name" value="Cation efflux protein transmembrane domain-like"/>
    <property type="match status" value="1"/>
</dbReference>
<evidence type="ECO:0000256" key="2">
    <source>
        <dbReference type="ARBA" id="ARBA00022448"/>
    </source>
</evidence>
<comment type="subunit">
    <text evidence="9">Heterodimer with SLC30A5; form a functional zinc ion transmembrane transporter.</text>
</comment>
<comment type="subcellular location">
    <subcellularLocation>
        <location evidence="1">Golgi apparatus</location>
        <location evidence="1">trans-Golgi network membrane</location>
        <topology evidence="1">Multi-pass membrane protein</topology>
    </subcellularLocation>
</comment>
<dbReference type="GO" id="GO:0006829">
    <property type="term" value="P:zinc ion transport"/>
    <property type="evidence" value="ECO:0007669"/>
    <property type="project" value="TreeGrafter"/>
</dbReference>
<evidence type="ECO:0000259" key="12">
    <source>
        <dbReference type="Pfam" id="PF01545"/>
    </source>
</evidence>
<evidence type="ECO:0000256" key="7">
    <source>
        <dbReference type="ARBA" id="ARBA00023065"/>
    </source>
</evidence>
<evidence type="ECO:0000256" key="8">
    <source>
        <dbReference type="ARBA" id="ARBA00023136"/>
    </source>
</evidence>
<dbReference type="Proteomes" id="UP001347796">
    <property type="component" value="Unassembled WGS sequence"/>
</dbReference>
<dbReference type="EMBL" id="JAZGQO010000007">
    <property type="protein sequence ID" value="KAK6180644.1"/>
    <property type="molecule type" value="Genomic_DNA"/>
</dbReference>
<dbReference type="GO" id="GO:0016020">
    <property type="term" value="C:membrane"/>
    <property type="evidence" value="ECO:0007669"/>
    <property type="project" value="InterPro"/>
</dbReference>
<evidence type="ECO:0000256" key="6">
    <source>
        <dbReference type="ARBA" id="ARBA00023034"/>
    </source>
</evidence>
<dbReference type="InterPro" id="IPR052005">
    <property type="entry name" value="CDF_SLC30A"/>
</dbReference>
<keyword evidence="7" id="KW-0406">Ion transport</keyword>
<dbReference type="PANTHER" id="PTHR46531:SF1">
    <property type="entry name" value="ZINC TRANSPORTER 6"/>
    <property type="match status" value="1"/>
</dbReference>
<gene>
    <name evidence="13" type="ORF">SNE40_008653</name>
</gene>
<dbReference type="AlphaFoldDB" id="A0AAN8PNV3"/>
<evidence type="ECO:0000256" key="1">
    <source>
        <dbReference type="ARBA" id="ARBA00004166"/>
    </source>
</evidence>
<comment type="caution">
    <text evidence="13">The sequence shown here is derived from an EMBL/GenBank/DDBJ whole genome shotgun (WGS) entry which is preliminary data.</text>
</comment>
<keyword evidence="4" id="KW-0862">Zinc</keyword>
<dbReference type="GO" id="GO:0005794">
    <property type="term" value="C:Golgi apparatus"/>
    <property type="evidence" value="ECO:0007669"/>
    <property type="project" value="UniProtKB-SubCell"/>
</dbReference>
<proteinExistence type="predicted"/>
<dbReference type="InterPro" id="IPR058533">
    <property type="entry name" value="Cation_efflux_TM"/>
</dbReference>
<evidence type="ECO:0000256" key="11">
    <source>
        <dbReference type="SAM" id="Phobius"/>
    </source>
</evidence>
<evidence type="ECO:0000256" key="10">
    <source>
        <dbReference type="ARBA" id="ARBA00045455"/>
    </source>
</evidence>
<keyword evidence="2" id="KW-0813">Transport</keyword>
<feature type="transmembrane region" description="Helical" evidence="11">
    <location>
        <begin position="97"/>
        <end position="117"/>
    </location>
</feature>
<dbReference type="Pfam" id="PF01545">
    <property type="entry name" value="Cation_efflux"/>
    <property type="match status" value="1"/>
</dbReference>
<keyword evidence="5 11" id="KW-1133">Transmembrane helix</keyword>
<keyword evidence="8 11" id="KW-0472">Membrane</keyword>
<evidence type="ECO:0000313" key="13">
    <source>
        <dbReference type="EMBL" id="KAK6180644.1"/>
    </source>
</evidence>
<feature type="transmembrane region" description="Helical" evidence="11">
    <location>
        <begin position="68"/>
        <end position="85"/>
    </location>
</feature>